<feature type="chain" id="PRO_5004798803" evidence="17">
    <location>
        <begin position="29"/>
        <end position="705"/>
    </location>
</feature>
<evidence type="ECO:0000256" key="10">
    <source>
        <dbReference type="ARBA" id="ARBA00023077"/>
    </source>
</evidence>
<protein>
    <submittedName>
        <fullName evidence="20">TonB-dependent siderophore receptor family protein</fullName>
    </submittedName>
</protein>
<gene>
    <name evidence="20" type="ORF">GJA_4843</name>
</gene>
<keyword evidence="11 14" id="KW-0472">Membrane</keyword>
<keyword evidence="21" id="KW-1185">Reference proteome</keyword>
<keyword evidence="7 17" id="KW-0732">Signal</keyword>
<evidence type="ECO:0000259" key="19">
    <source>
        <dbReference type="Pfam" id="PF07715"/>
    </source>
</evidence>
<dbReference type="HOGENOM" id="CLU_008287_22_1_4"/>
<proteinExistence type="inferred from homology"/>
<evidence type="ECO:0000256" key="1">
    <source>
        <dbReference type="ARBA" id="ARBA00004571"/>
    </source>
</evidence>
<evidence type="ECO:0000259" key="18">
    <source>
        <dbReference type="Pfam" id="PF00593"/>
    </source>
</evidence>
<evidence type="ECO:0000256" key="14">
    <source>
        <dbReference type="PROSITE-ProRule" id="PRU01360"/>
    </source>
</evidence>
<dbReference type="RefSeq" id="WP_038496827.1">
    <property type="nucleotide sequence ID" value="NZ_BCTH01000076.1"/>
</dbReference>
<evidence type="ECO:0000256" key="17">
    <source>
        <dbReference type="SAM" id="SignalP"/>
    </source>
</evidence>
<dbReference type="InterPro" id="IPR012910">
    <property type="entry name" value="Plug_dom"/>
</dbReference>
<dbReference type="PATRIC" id="fig|1349767.4.peg.1467"/>
<feature type="short sequence motif" description="TonB C-terminal box" evidence="15">
    <location>
        <begin position="688"/>
        <end position="705"/>
    </location>
</feature>
<dbReference type="InterPro" id="IPR010917">
    <property type="entry name" value="TonB_rcpt_CS"/>
</dbReference>
<dbReference type="InterPro" id="IPR039426">
    <property type="entry name" value="TonB-dep_rcpt-like"/>
</dbReference>
<evidence type="ECO:0000256" key="13">
    <source>
        <dbReference type="ARBA" id="ARBA00023237"/>
    </source>
</evidence>
<dbReference type="GO" id="GO:0009279">
    <property type="term" value="C:cell outer membrane"/>
    <property type="evidence" value="ECO:0007669"/>
    <property type="project" value="UniProtKB-SubCell"/>
</dbReference>
<evidence type="ECO:0000256" key="16">
    <source>
        <dbReference type="RuleBase" id="RU003357"/>
    </source>
</evidence>
<dbReference type="GO" id="GO:0038023">
    <property type="term" value="F:signaling receptor activity"/>
    <property type="evidence" value="ECO:0007669"/>
    <property type="project" value="InterPro"/>
</dbReference>
<dbReference type="Proteomes" id="UP000027604">
    <property type="component" value="Chromosome I"/>
</dbReference>
<evidence type="ECO:0000256" key="15">
    <source>
        <dbReference type="PROSITE-ProRule" id="PRU10144"/>
    </source>
</evidence>
<dbReference type="OrthoDB" id="8732650at2"/>
<dbReference type="Pfam" id="PF00593">
    <property type="entry name" value="TonB_dep_Rec_b-barrel"/>
    <property type="match status" value="1"/>
</dbReference>
<dbReference type="InterPro" id="IPR037066">
    <property type="entry name" value="Plug_dom_sf"/>
</dbReference>
<dbReference type="eggNOG" id="COG4774">
    <property type="taxonomic scope" value="Bacteria"/>
</dbReference>
<dbReference type="PROSITE" id="PS52016">
    <property type="entry name" value="TONB_DEPENDENT_REC_3"/>
    <property type="match status" value="1"/>
</dbReference>
<dbReference type="Pfam" id="PF07715">
    <property type="entry name" value="Plug"/>
    <property type="match status" value="1"/>
</dbReference>
<dbReference type="SUPFAM" id="SSF56935">
    <property type="entry name" value="Porins"/>
    <property type="match status" value="1"/>
</dbReference>
<keyword evidence="6 14" id="KW-0812">Transmembrane</keyword>
<evidence type="ECO:0000256" key="9">
    <source>
        <dbReference type="ARBA" id="ARBA00023065"/>
    </source>
</evidence>
<evidence type="ECO:0000256" key="7">
    <source>
        <dbReference type="ARBA" id="ARBA00022729"/>
    </source>
</evidence>
<organism evidence="20 21">
    <name type="scientific">Janthinobacterium agaricidamnosum NBRC 102515 = DSM 9628</name>
    <dbReference type="NCBI Taxonomy" id="1349767"/>
    <lineage>
        <taxon>Bacteria</taxon>
        <taxon>Pseudomonadati</taxon>
        <taxon>Pseudomonadota</taxon>
        <taxon>Betaproteobacteria</taxon>
        <taxon>Burkholderiales</taxon>
        <taxon>Oxalobacteraceae</taxon>
        <taxon>Janthinobacterium</taxon>
    </lineage>
</organism>
<feature type="domain" description="TonB-dependent receptor-like beta-barrel" evidence="18">
    <location>
        <begin position="249"/>
        <end position="664"/>
    </location>
</feature>
<dbReference type="KEGG" id="jag:GJA_4843"/>
<keyword evidence="13 14" id="KW-0998">Cell outer membrane</keyword>
<dbReference type="AlphaFoldDB" id="W0VDT8"/>
<dbReference type="PANTHER" id="PTHR32552">
    <property type="entry name" value="FERRICHROME IRON RECEPTOR-RELATED"/>
    <property type="match status" value="1"/>
</dbReference>
<dbReference type="InterPro" id="IPR000531">
    <property type="entry name" value="Beta-barrel_TonB"/>
</dbReference>
<evidence type="ECO:0000313" key="20">
    <source>
        <dbReference type="EMBL" id="CDG85447.1"/>
    </source>
</evidence>
<keyword evidence="9" id="KW-0406">Ion transport</keyword>
<feature type="signal peptide" evidence="17">
    <location>
        <begin position="1"/>
        <end position="28"/>
    </location>
</feature>
<feature type="domain" description="TonB-dependent receptor plug" evidence="19">
    <location>
        <begin position="62"/>
        <end position="154"/>
    </location>
</feature>
<keyword evidence="10 16" id="KW-0798">TonB box</keyword>
<keyword evidence="3 14" id="KW-0813">Transport</keyword>
<evidence type="ECO:0000256" key="5">
    <source>
        <dbReference type="ARBA" id="ARBA00022496"/>
    </source>
</evidence>
<evidence type="ECO:0000256" key="11">
    <source>
        <dbReference type="ARBA" id="ARBA00023136"/>
    </source>
</evidence>
<keyword evidence="12 20" id="KW-0675">Receptor</keyword>
<dbReference type="PROSITE" id="PS51257">
    <property type="entry name" value="PROKAR_LIPOPROTEIN"/>
    <property type="match status" value="1"/>
</dbReference>
<dbReference type="InterPro" id="IPR010105">
    <property type="entry name" value="TonB_sidphr_rcpt"/>
</dbReference>
<dbReference type="PROSITE" id="PS01156">
    <property type="entry name" value="TONB_DEPENDENT_REC_2"/>
    <property type="match status" value="1"/>
</dbReference>
<dbReference type="CDD" id="cd01347">
    <property type="entry name" value="ligand_gated_channel"/>
    <property type="match status" value="1"/>
</dbReference>
<evidence type="ECO:0000256" key="4">
    <source>
        <dbReference type="ARBA" id="ARBA00022452"/>
    </source>
</evidence>
<evidence type="ECO:0000256" key="3">
    <source>
        <dbReference type="ARBA" id="ARBA00022448"/>
    </source>
</evidence>
<dbReference type="Gene3D" id="2.170.130.10">
    <property type="entry name" value="TonB-dependent receptor, plug domain"/>
    <property type="match status" value="1"/>
</dbReference>
<comment type="subcellular location">
    <subcellularLocation>
        <location evidence="1 14">Cell outer membrane</location>
        <topology evidence="1 14">Multi-pass membrane protein</topology>
    </subcellularLocation>
</comment>
<accession>W0VDT8</accession>
<keyword evidence="8" id="KW-0408">Iron</keyword>
<dbReference type="GO" id="GO:0015891">
    <property type="term" value="P:siderophore transport"/>
    <property type="evidence" value="ECO:0007669"/>
    <property type="project" value="InterPro"/>
</dbReference>
<evidence type="ECO:0000256" key="12">
    <source>
        <dbReference type="ARBA" id="ARBA00023170"/>
    </source>
</evidence>
<sequence length="705" mass="75651">MISRQSVARRILRLSAIAIAAASCSVHAADAGADQIIVSGTAENAYRVASASMGPLGQQAMLDTPYSINAISSEFIASQQLKSVKEVFRYLPSVQGENIRPQTRGLQAGVVQNTRIDGLNMASTTDFPVEQFERIEVLNGLAGALYGPANPAGTFNYVLKRPTADTLRQVTLGYASKGQGMAAADLSGHVGDDGRYGYRINLLDDQGDGYVDFSHQRRKLISLAFDVQLAPGTVLETNASTYHYVSMGLPGTFSLAPNVKFPSAPSASTVGYGQPYAGDDNVTDMGSLRLRHDFSPDWHLTAGMLRQNSDRASTVPTNTLTNNAGAYTTTAATTTFSLDSIVSNTIALNGRVQAGGLRHEIVLANTGFDWERYTPFQTGAITLGKASLQNPLVFAQAAWPDFRYRYRAAVTRQQSLTLGDTIHVNDVWSVQAVASQSWISSRNYNKTGAATSDYDDSGISPSASLMYKPRHNMSAYLTYAGSLQQGDFAPAGTLNAGSSLAPYRSRQWELGYKVEWSKVNLSAALFRIERPFAYTGANNVFQVQGEQVNRGIELMFNTAVGRDVTLYGGVTWLDPRLGNTGAAATSETQILGLSRSAANLLAEYRAPFVPGLTVSLNLNYLGQRPGNNSNTDWVPGYTIADLGVRYAGKLIGKAATWSLSARNIGDRQYWANITPGGQNGYTGSGSGTGTLGAPRTVRASVQVNF</sequence>
<dbReference type="PANTHER" id="PTHR32552:SF82">
    <property type="entry name" value="FCUA PROTEIN"/>
    <property type="match status" value="1"/>
</dbReference>
<dbReference type="NCBIfam" id="TIGR01783">
    <property type="entry name" value="TonB-siderophor"/>
    <property type="match status" value="1"/>
</dbReference>
<dbReference type="STRING" id="1349767.GJA_4843"/>
<dbReference type="InterPro" id="IPR036942">
    <property type="entry name" value="Beta-barrel_TonB_sf"/>
</dbReference>
<dbReference type="GO" id="GO:0015344">
    <property type="term" value="F:siderophore uptake transmembrane transporter activity"/>
    <property type="evidence" value="ECO:0007669"/>
    <property type="project" value="TreeGrafter"/>
</dbReference>
<evidence type="ECO:0000256" key="6">
    <source>
        <dbReference type="ARBA" id="ARBA00022692"/>
    </source>
</evidence>
<reference evidence="20 21" key="1">
    <citation type="journal article" date="2015" name="Genome Announc.">
        <title>Genome Sequence of Mushroom Soft-Rot Pathogen Janthinobacterium agaricidamnosum.</title>
        <authorList>
            <person name="Graupner K."/>
            <person name="Lackner G."/>
            <person name="Hertweck C."/>
        </authorList>
    </citation>
    <scope>NUCLEOTIDE SEQUENCE [LARGE SCALE GENOMIC DNA]</scope>
    <source>
        <strain evidence="21">NBRC 102515 / DSM 9628</strain>
    </source>
</reference>
<evidence type="ECO:0000313" key="21">
    <source>
        <dbReference type="Proteomes" id="UP000027604"/>
    </source>
</evidence>
<evidence type="ECO:0000256" key="8">
    <source>
        <dbReference type="ARBA" id="ARBA00023004"/>
    </source>
</evidence>
<keyword evidence="5" id="KW-0410">Iron transport</keyword>
<dbReference type="EMBL" id="HG322949">
    <property type="protein sequence ID" value="CDG85447.1"/>
    <property type="molecule type" value="Genomic_DNA"/>
</dbReference>
<comment type="similarity">
    <text evidence="2 14 16">Belongs to the TonB-dependent receptor family.</text>
</comment>
<keyword evidence="4 14" id="KW-1134">Transmembrane beta strand</keyword>
<evidence type="ECO:0000256" key="2">
    <source>
        <dbReference type="ARBA" id="ARBA00009810"/>
    </source>
</evidence>
<name>W0VDT8_9BURK</name>
<dbReference type="Gene3D" id="2.40.170.20">
    <property type="entry name" value="TonB-dependent receptor, beta-barrel domain"/>
    <property type="match status" value="1"/>
</dbReference>